<evidence type="ECO:0000256" key="1">
    <source>
        <dbReference type="SAM" id="MobiDB-lite"/>
    </source>
</evidence>
<dbReference type="Proteomes" id="UP001293593">
    <property type="component" value="Unassembled WGS sequence"/>
</dbReference>
<dbReference type="PANTHER" id="PTHR34222:SF99">
    <property type="entry name" value="PROTEIN, PUTATIVE-RELATED"/>
    <property type="match status" value="1"/>
</dbReference>
<keyword evidence="3" id="KW-1185">Reference proteome</keyword>
<sequence>MRYPLSEATALFNKSSSSRFPGPKQTNSSTSSSSGSTKQCTYCGKPRHTEATCYKKHGFPPGFKFRNSTVNAVSSEPILSQNFADSSRVANPSYGFTPDQYKRLLALVQVDTSTLPSASVNKISTNDIAMPNPTPVFRENDWFS</sequence>
<reference evidence="2" key="1">
    <citation type="submission" date="2023-10" db="EMBL/GenBank/DDBJ databases">
        <title>Chromosome-level genome of the transformable northern wattle, Acacia crassicarpa.</title>
        <authorList>
            <person name="Massaro I."/>
            <person name="Sinha N.R."/>
            <person name="Poethig S."/>
            <person name="Leichty A.R."/>
        </authorList>
    </citation>
    <scope>NUCLEOTIDE SEQUENCE</scope>
    <source>
        <strain evidence="2">Acra3RX</strain>
        <tissue evidence="2">Leaf</tissue>
    </source>
</reference>
<organism evidence="2 3">
    <name type="scientific">Acacia crassicarpa</name>
    <name type="common">northern wattle</name>
    <dbReference type="NCBI Taxonomy" id="499986"/>
    <lineage>
        <taxon>Eukaryota</taxon>
        <taxon>Viridiplantae</taxon>
        <taxon>Streptophyta</taxon>
        <taxon>Embryophyta</taxon>
        <taxon>Tracheophyta</taxon>
        <taxon>Spermatophyta</taxon>
        <taxon>Magnoliopsida</taxon>
        <taxon>eudicotyledons</taxon>
        <taxon>Gunneridae</taxon>
        <taxon>Pentapetalae</taxon>
        <taxon>rosids</taxon>
        <taxon>fabids</taxon>
        <taxon>Fabales</taxon>
        <taxon>Fabaceae</taxon>
        <taxon>Caesalpinioideae</taxon>
        <taxon>mimosoid clade</taxon>
        <taxon>Acacieae</taxon>
        <taxon>Acacia</taxon>
    </lineage>
</organism>
<feature type="region of interest" description="Disordered" evidence="1">
    <location>
        <begin position="14"/>
        <end position="41"/>
    </location>
</feature>
<name>A0AAE1JND3_9FABA</name>
<accession>A0AAE1JND3</accession>
<feature type="compositionally biased region" description="Low complexity" evidence="1">
    <location>
        <begin position="26"/>
        <end position="37"/>
    </location>
</feature>
<gene>
    <name evidence="2" type="ORF">QN277_009179</name>
</gene>
<evidence type="ECO:0000313" key="3">
    <source>
        <dbReference type="Proteomes" id="UP001293593"/>
    </source>
</evidence>
<protein>
    <submittedName>
        <fullName evidence="2">Uncharacterized protein</fullName>
    </submittedName>
</protein>
<dbReference type="AlphaFoldDB" id="A0AAE1JND3"/>
<evidence type="ECO:0000313" key="2">
    <source>
        <dbReference type="EMBL" id="KAK4256294.1"/>
    </source>
</evidence>
<dbReference type="EMBL" id="JAWXYG010000013">
    <property type="protein sequence ID" value="KAK4256294.1"/>
    <property type="molecule type" value="Genomic_DNA"/>
</dbReference>
<proteinExistence type="predicted"/>
<comment type="caution">
    <text evidence="2">The sequence shown here is derived from an EMBL/GenBank/DDBJ whole genome shotgun (WGS) entry which is preliminary data.</text>
</comment>
<dbReference type="PANTHER" id="PTHR34222">
    <property type="entry name" value="GAG_PRE-INTEGRS DOMAIN-CONTAINING PROTEIN"/>
    <property type="match status" value="1"/>
</dbReference>